<feature type="compositionally biased region" description="Polar residues" evidence="4">
    <location>
        <begin position="10"/>
        <end position="21"/>
    </location>
</feature>
<feature type="region of interest" description="Disordered" evidence="4">
    <location>
        <begin position="392"/>
        <end position="429"/>
    </location>
</feature>
<feature type="domain" description="RRM" evidence="5">
    <location>
        <begin position="530"/>
        <end position="634"/>
    </location>
</feature>
<proteinExistence type="predicted"/>
<feature type="compositionally biased region" description="Polar residues" evidence="4">
    <location>
        <begin position="112"/>
        <end position="137"/>
    </location>
</feature>
<feature type="compositionally biased region" description="Polar residues" evidence="4">
    <location>
        <begin position="188"/>
        <end position="209"/>
    </location>
</feature>
<feature type="region of interest" description="Disordered" evidence="4">
    <location>
        <begin position="1"/>
        <end position="28"/>
    </location>
</feature>
<dbReference type="GeneID" id="92512731"/>
<evidence type="ECO:0000256" key="3">
    <source>
        <dbReference type="PROSITE-ProRule" id="PRU00176"/>
    </source>
</evidence>
<dbReference type="SUPFAM" id="SSF54928">
    <property type="entry name" value="RNA-binding domain, RBD"/>
    <property type="match status" value="1"/>
</dbReference>
<keyword evidence="2 3" id="KW-0694">RNA-binding</keyword>
<dbReference type="SMART" id="SM00360">
    <property type="entry name" value="RRM"/>
    <property type="match status" value="1"/>
</dbReference>
<evidence type="ECO:0000259" key="5">
    <source>
        <dbReference type="PROSITE" id="PS50102"/>
    </source>
</evidence>
<dbReference type="InterPro" id="IPR035979">
    <property type="entry name" value="RBD_domain_sf"/>
</dbReference>
<reference evidence="7" key="2">
    <citation type="journal article" date="2021" name="Sci. Data">
        <title>Chromosome-scale genome sequencing, assembly and annotation of six genomes from subfamily Leishmaniinae.</title>
        <authorList>
            <person name="Almutairi H."/>
            <person name="Urbaniak M.D."/>
            <person name="Bates M.D."/>
            <person name="Jariyapan N."/>
            <person name="Kwakye-Nuako G."/>
            <person name="Thomaz Soccol V."/>
            <person name="Al-Salem W.S."/>
            <person name="Dillon R.J."/>
            <person name="Bates P.A."/>
            <person name="Gatherer D."/>
        </authorList>
    </citation>
    <scope>NUCLEOTIDE SEQUENCE [LARGE SCALE GENOMIC DNA]</scope>
</reference>
<dbReference type="PROSITE" id="PS50102">
    <property type="entry name" value="RRM"/>
    <property type="match status" value="1"/>
</dbReference>
<evidence type="ECO:0000256" key="1">
    <source>
        <dbReference type="ARBA" id="ARBA00022737"/>
    </source>
</evidence>
<gene>
    <name evidence="6" type="ORF">LSCM1_02640</name>
</gene>
<dbReference type="GO" id="GO:0003723">
    <property type="term" value="F:RNA binding"/>
    <property type="evidence" value="ECO:0007669"/>
    <property type="project" value="UniProtKB-UniRule"/>
</dbReference>
<name>A0A836H212_9TRYP</name>
<feature type="region of interest" description="Disordered" evidence="4">
    <location>
        <begin position="94"/>
        <end position="151"/>
    </location>
</feature>
<dbReference type="OrthoDB" id="267048at2759"/>
<dbReference type="InterPro" id="IPR000504">
    <property type="entry name" value="RRM_dom"/>
</dbReference>
<reference evidence="7" key="1">
    <citation type="journal article" date="2021" name="Microbiol. Resour. Announc.">
        <title>LGAAP: Leishmaniinae Genome Assembly and Annotation Pipeline.</title>
        <authorList>
            <person name="Almutairi H."/>
            <person name="Urbaniak M.D."/>
            <person name="Bates M.D."/>
            <person name="Jariyapan N."/>
            <person name="Kwakye-Nuako G."/>
            <person name="Thomaz-Soccol V."/>
            <person name="Al-Salem W.S."/>
            <person name="Dillon R.J."/>
            <person name="Bates P.A."/>
            <person name="Gatherer D."/>
        </authorList>
    </citation>
    <scope>NUCLEOTIDE SEQUENCE [LARGE SCALE GENOMIC DNA]</scope>
</reference>
<accession>A0A836H212</accession>
<dbReference type="EMBL" id="JAFEUZ010000033">
    <property type="protein sequence ID" value="KAG5469421.1"/>
    <property type="molecule type" value="Genomic_DNA"/>
</dbReference>
<feature type="region of interest" description="Disordered" evidence="4">
    <location>
        <begin position="169"/>
        <end position="233"/>
    </location>
</feature>
<dbReference type="KEGG" id="lmat:92512731"/>
<dbReference type="RefSeq" id="XP_067175594.1">
    <property type="nucleotide sequence ID" value="XM_067320219.1"/>
</dbReference>
<feature type="region of interest" description="Disordered" evidence="4">
    <location>
        <begin position="294"/>
        <end position="324"/>
    </location>
</feature>
<dbReference type="InterPro" id="IPR012677">
    <property type="entry name" value="Nucleotide-bd_a/b_plait_sf"/>
</dbReference>
<dbReference type="Pfam" id="PF00076">
    <property type="entry name" value="RRM_1"/>
    <property type="match status" value="1"/>
</dbReference>
<feature type="compositionally biased region" description="Polar residues" evidence="4">
    <location>
        <begin position="297"/>
        <end position="320"/>
    </location>
</feature>
<sequence>MYNFMVGANAPSTMQQQQQRPTAPAEPPPVFHQATAGAILGGMTTRDASTLLINAAQRRQPSNLYSSCGHSLAAAAKQEWATVSDSYSTFPAPVARPSNSGVHSLSGIRKQPAQQLHQRTYAASLQSHEHLVSTTTPAPGPSLPLPQQHQQLSSAVILSGKSLRGHFDSAPFSPFTSTEVKATRSKSDASQQHYGNTSHLRLFHTSSPSRARPTPQAPALPQQNQQPQLPVSSNAWTAATAAAIMPPSPFASPSIQPLRVNTSPGYSYCVSGNAVPVPPANGPAPRVMSAAVPMPSQPQTAHSAASKTPPTRQTRTSTARPNAHPILIGHPTLSRSTAALLQSATSVVHMRPHCLTDASANELLGTTYYFEAVPRGDSLRNNSGDSYRSLIIEGTHPPPPHLQRHYLQPAGQPQHRPQWSVEQQPAYSPPIAHDGKINHFVTDTVAGGAATQQPPSKQGEAAPLTVVHSSAAGPEQSVALQPPLAMDESAYMGQSSGYQLQQQHQLIHQSSAAELATDARGIARRNRGRAVLFVGQLNYEATEADVSQVFSCYGKPLSVVVLKDKGKAAKKGGAGTGGSASAHRKVGGSAFVTYGSTLEADTAIMALHGRYNAKGDDPDSIDESKHLQVSYGQQTGLISTFGIRHAERLHALKPENPIPFLVRNLQKGSREAQEAQHACEKERERERCGAWRREER</sequence>
<dbReference type="Gene3D" id="3.30.70.330">
    <property type="match status" value="1"/>
</dbReference>
<organism evidence="6 7">
    <name type="scientific">Leishmania martiniquensis</name>
    <dbReference type="NCBI Taxonomy" id="1580590"/>
    <lineage>
        <taxon>Eukaryota</taxon>
        <taxon>Discoba</taxon>
        <taxon>Euglenozoa</taxon>
        <taxon>Kinetoplastea</taxon>
        <taxon>Metakinetoplastina</taxon>
        <taxon>Trypanosomatida</taxon>
        <taxon>Trypanosomatidae</taxon>
        <taxon>Leishmaniinae</taxon>
        <taxon>Leishmania</taxon>
    </lineage>
</organism>
<evidence type="ECO:0000256" key="4">
    <source>
        <dbReference type="SAM" id="MobiDB-lite"/>
    </source>
</evidence>
<keyword evidence="1" id="KW-0677">Repeat</keyword>
<comment type="caution">
    <text evidence="6">The sequence shown here is derived from an EMBL/GenBank/DDBJ whole genome shotgun (WGS) entry which is preliminary data.</text>
</comment>
<evidence type="ECO:0000313" key="7">
    <source>
        <dbReference type="Proteomes" id="UP000673552"/>
    </source>
</evidence>
<evidence type="ECO:0000256" key="2">
    <source>
        <dbReference type="ARBA" id="ARBA00022884"/>
    </source>
</evidence>
<feature type="region of interest" description="Disordered" evidence="4">
    <location>
        <begin position="669"/>
        <end position="696"/>
    </location>
</feature>
<dbReference type="AlphaFoldDB" id="A0A836H212"/>
<dbReference type="Proteomes" id="UP000673552">
    <property type="component" value="Unassembled WGS sequence"/>
</dbReference>
<feature type="compositionally biased region" description="Low complexity" evidence="4">
    <location>
        <begin position="213"/>
        <end position="233"/>
    </location>
</feature>
<dbReference type="PANTHER" id="PTHR24012">
    <property type="entry name" value="RNA BINDING PROTEIN"/>
    <property type="match status" value="1"/>
</dbReference>
<feature type="compositionally biased region" description="Polar residues" evidence="4">
    <location>
        <begin position="415"/>
        <end position="426"/>
    </location>
</feature>
<keyword evidence="7" id="KW-1185">Reference proteome</keyword>
<evidence type="ECO:0000313" key="6">
    <source>
        <dbReference type="EMBL" id="KAG5469421.1"/>
    </source>
</evidence>
<protein>
    <recommendedName>
        <fullName evidence="5">RRM domain-containing protein</fullName>
    </recommendedName>
</protein>